<gene>
    <name evidence="1" type="ORF">GOBAR_AA22785</name>
</gene>
<dbReference type="EMBL" id="KZ665770">
    <property type="protein sequence ID" value="PPR97880.1"/>
    <property type="molecule type" value="Genomic_DNA"/>
</dbReference>
<accession>A0A2P5X3H6</accession>
<sequence>MGEEQQWEVILYYIEDLTTGADLQGDGDNNNLTHPLTINASLAIISSTRKALSLIVVAIGNLSTA</sequence>
<organism evidence="1 2">
    <name type="scientific">Gossypium barbadense</name>
    <name type="common">Sea Island cotton</name>
    <name type="synonym">Hibiscus barbadensis</name>
    <dbReference type="NCBI Taxonomy" id="3634"/>
    <lineage>
        <taxon>Eukaryota</taxon>
        <taxon>Viridiplantae</taxon>
        <taxon>Streptophyta</taxon>
        <taxon>Embryophyta</taxon>
        <taxon>Tracheophyta</taxon>
        <taxon>Spermatophyta</taxon>
        <taxon>Magnoliopsida</taxon>
        <taxon>eudicotyledons</taxon>
        <taxon>Gunneridae</taxon>
        <taxon>Pentapetalae</taxon>
        <taxon>rosids</taxon>
        <taxon>malvids</taxon>
        <taxon>Malvales</taxon>
        <taxon>Malvaceae</taxon>
        <taxon>Malvoideae</taxon>
        <taxon>Gossypium</taxon>
    </lineage>
</organism>
<reference evidence="1 2" key="1">
    <citation type="submission" date="2015-01" db="EMBL/GenBank/DDBJ databases">
        <title>Genome of allotetraploid Gossypium barbadense reveals genomic plasticity and fiber elongation in cotton evolution.</title>
        <authorList>
            <person name="Chen X."/>
            <person name="Liu X."/>
            <person name="Zhao B."/>
            <person name="Zheng H."/>
            <person name="Hu Y."/>
            <person name="Lu G."/>
            <person name="Yang C."/>
            <person name="Chen J."/>
            <person name="Shan C."/>
            <person name="Zhang L."/>
            <person name="Zhou Y."/>
            <person name="Wang L."/>
            <person name="Guo W."/>
            <person name="Bai Y."/>
            <person name="Ruan J."/>
            <person name="Shangguan X."/>
            <person name="Mao Y."/>
            <person name="Jiang J."/>
            <person name="Zhu Y."/>
            <person name="Lei J."/>
            <person name="Kang H."/>
            <person name="Chen S."/>
            <person name="He X."/>
            <person name="Wang R."/>
            <person name="Wang Y."/>
            <person name="Chen J."/>
            <person name="Wang L."/>
            <person name="Yu S."/>
            <person name="Wang B."/>
            <person name="Wei J."/>
            <person name="Song S."/>
            <person name="Lu X."/>
            <person name="Gao Z."/>
            <person name="Gu W."/>
            <person name="Deng X."/>
            <person name="Ma D."/>
            <person name="Wang S."/>
            <person name="Liang W."/>
            <person name="Fang L."/>
            <person name="Cai C."/>
            <person name="Zhu X."/>
            <person name="Zhou B."/>
            <person name="Zhang Y."/>
            <person name="Chen Z."/>
            <person name="Xu S."/>
            <person name="Zhu R."/>
            <person name="Wang S."/>
            <person name="Zhang T."/>
            <person name="Zhao G."/>
        </authorList>
    </citation>
    <scope>NUCLEOTIDE SEQUENCE [LARGE SCALE GENOMIC DNA]</scope>
    <source>
        <strain evidence="2">cv. Xinhai21</strain>
        <tissue evidence="1">Leaf</tissue>
    </source>
</reference>
<name>A0A2P5X3H6_GOSBA</name>
<evidence type="ECO:0000313" key="1">
    <source>
        <dbReference type="EMBL" id="PPR97880.1"/>
    </source>
</evidence>
<dbReference type="AlphaFoldDB" id="A0A2P5X3H6"/>
<proteinExistence type="predicted"/>
<dbReference type="Proteomes" id="UP000239757">
    <property type="component" value="Unassembled WGS sequence"/>
</dbReference>
<evidence type="ECO:0000313" key="2">
    <source>
        <dbReference type="Proteomes" id="UP000239757"/>
    </source>
</evidence>
<protein>
    <submittedName>
        <fullName evidence="1">Uncharacterized protein</fullName>
    </submittedName>
</protein>